<evidence type="ECO:0008006" key="5">
    <source>
        <dbReference type="Google" id="ProtNLM"/>
    </source>
</evidence>
<dbReference type="SUPFAM" id="SSF53474">
    <property type="entry name" value="alpha/beta-Hydrolases"/>
    <property type="match status" value="1"/>
</dbReference>
<evidence type="ECO:0000256" key="2">
    <source>
        <dbReference type="ARBA" id="ARBA00022801"/>
    </source>
</evidence>
<dbReference type="InterPro" id="IPR052558">
    <property type="entry name" value="Siderophore_Hydrolase_D"/>
</dbReference>
<organism evidence="3 4">
    <name type="scientific">Sporothrix curviconia</name>
    <dbReference type="NCBI Taxonomy" id="1260050"/>
    <lineage>
        <taxon>Eukaryota</taxon>
        <taxon>Fungi</taxon>
        <taxon>Dikarya</taxon>
        <taxon>Ascomycota</taxon>
        <taxon>Pezizomycotina</taxon>
        <taxon>Sordariomycetes</taxon>
        <taxon>Sordariomycetidae</taxon>
        <taxon>Ophiostomatales</taxon>
        <taxon>Ophiostomataceae</taxon>
        <taxon>Sporothrix</taxon>
    </lineage>
</organism>
<gene>
    <name evidence="3" type="ORF">SCUCBS95973_006430</name>
</gene>
<dbReference type="Proteomes" id="UP001642405">
    <property type="component" value="Unassembled WGS sequence"/>
</dbReference>
<name>A0ABP0C7H5_9PEZI</name>
<protein>
    <recommendedName>
        <fullName evidence="5">Alpha/beta hydrolase</fullName>
    </recommendedName>
</protein>
<reference evidence="3 4" key="1">
    <citation type="submission" date="2024-01" db="EMBL/GenBank/DDBJ databases">
        <authorList>
            <person name="Allen C."/>
            <person name="Tagirdzhanova G."/>
        </authorList>
    </citation>
    <scope>NUCLEOTIDE SEQUENCE [LARGE SCALE GENOMIC DNA]</scope>
</reference>
<dbReference type="PANTHER" id="PTHR40841">
    <property type="entry name" value="SIDEROPHORE TRIACETYLFUSARININE C ESTERASE"/>
    <property type="match status" value="1"/>
</dbReference>
<dbReference type="Gene3D" id="3.40.50.1820">
    <property type="entry name" value="alpha/beta hydrolase"/>
    <property type="match status" value="1"/>
</dbReference>
<sequence>MASATISRPNTREKVLSTSRGDYLVQVAWPAKWKADGSTDDTDAASVPILYVLDGNAYFHTAVDIVRRHEVLWGRRAVVVGVGYPPASPDGPAIVYCAPRRARDYTPMGTDGPAYIEPEWARHGITAVGEADQFLTETLRGAVFPAVARDLLPHLPVADMPRALFGHSFGGLFTMFALYAGGLGHATPGVVQDDETTPAFDFAYYFGASPSVFFNNDSLVRDYETPFRERATPAPAQSGVSGLPRVLVTMGGLESVATRFPGEDSDAFEARRRKMAETRAVGKARDTAQRLQAVAGGRADGDGDARKRLLAAVEYQEYPDEEHAGASVVALQRAIDRLLGGTRWPGEEQ</sequence>
<evidence type="ECO:0000256" key="1">
    <source>
        <dbReference type="ARBA" id="ARBA00005622"/>
    </source>
</evidence>
<proteinExistence type="inferred from homology"/>
<evidence type="ECO:0000313" key="4">
    <source>
        <dbReference type="Proteomes" id="UP001642405"/>
    </source>
</evidence>
<accession>A0ABP0C7H5</accession>
<evidence type="ECO:0000313" key="3">
    <source>
        <dbReference type="EMBL" id="CAK7227105.1"/>
    </source>
</evidence>
<dbReference type="PANTHER" id="PTHR40841:SF2">
    <property type="entry name" value="SIDEROPHORE-DEGRADING ESTERASE (EUROFUNG)"/>
    <property type="match status" value="1"/>
</dbReference>
<keyword evidence="2" id="KW-0378">Hydrolase</keyword>
<comment type="caution">
    <text evidence="3">The sequence shown here is derived from an EMBL/GenBank/DDBJ whole genome shotgun (WGS) entry which is preliminary data.</text>
</comment>
<comment type="similarity">
    <text evidence="1">Belongs to the esterase D family.</text>
</comment>
<keyword evidence="4" id="KW-1185">Reference proteome</keyword>
<dbReference type="InterPro" id="IPR029058">
    <property type="entry name" value="AB_hydrolase_fold"/>
</dbReference>
<dbReference type="EMBL" id="CAWUHB010000038">
    <property type="protein sequence ID" value="CAK7227105.1"/>
    <property type="molecule type" value="Genomic_DNA"/>
</dbReference>